<accession>A0ABZ1BZJ7</accession>
<feature type="transmembrane region" description="Helical" evidence="1">
    <location>
        <begin position="295"/>
        <end position="319"/>
    </location>
</feature>
<keyword evidence="1" id="KW-0812">Transmembrane</keyword>
<gene>
    <name evidence="2" type="ORF">U7230_03035</name>
</gene>
<protein>
    <submittedName>
        <fullName evidence="2">DUF5693 family protein</fullName>
    </submittedName>
</protein>
<organism evidence="2 3">
    <name type="scientific">Carboxydichorda subterranea</name>
    <dbReference type="NCBI Taxonomy" id="3109565"/>
    <lineage>
        <taxon>Bacteria</taxon>
        <taxon>Bacillati</taxon>
        <taxon>Bacillota</taxon>
        <taxon>Limnochordia</taxon>
        <taxon>Limnochordales</taxon>
        <taxon>Geochordaceae</taxon>
        <taxon>Carboxydichorda</taxon>
    </lineage>
</organism>
<feature type="transmembrane region" description="Helical" evidence="1">
    <location>
        <begin position="331"/>
        <end position="354"/>
    </location>
</feature>
<feature type="transmembrane region" description="Helical" evidence="1">
    <location>
        <begin position="557"/>
        <end position="580"/>
    </location>
</feature>
<dbReference type="Proteomes" id="UP001332192">
    <property type="component" value="Chromosome"/>
</dbReference>
<keyword evidence="3" id="KW-1185">Reference proteome</keyword>
<keyword evidence="1" id="KW-0472">Membrane</keyword>
<evidence type="ECO:0000256" key="1">
    <source>
        <dbReference type="SAM" id="Phobius"/>
    </source>
</evidence>
<dbReference type="Pfam" id="PF18949">
    <property type="entry name" value="DUF5693"/>
    <property type="match status" value="1"/>
</dbReference>
<name>A0ABZ1BZJ7_9FIRM</name>
<sequence length="641" mass="66642">MALGVAGAAGVLVPRLAREQASRGPVELTFDWPSLQAAAEQWDRPPAELVRELAKAGVTSLAVPEQTAGELVSRGDALLMTPVQMEMLRLPAPAAPVQSPVTWLLQPGQPPLAIPAAAPRAHAFGVGLPQDALAAAREAGLPVLLRYADRPRIVPWFDAQATKGVPASRVVIFEGARVPDLETVRPPMEEGHFAVGLVEFAGQAGAAELARSLGMAGVAVHSMKSEEIERAGVDASIDRYVRAVRERGVRVLYLRPAPQEQDTLALVAGLAGRLRAEGYTMGLARPAPLWRGPGALTLLLAGVGAAGLLLWLVAGWASAGGAGARALASPLVAVAAAALGVLSGAVLVVAHARGWDSALSVLARQMGAFGVALVAPVAAMAAGLSVAGRPQRPDGSLVGSRGQGSTLRALGAWLAVALVGLIGGLLVASLLSDSLFMLRLEQFRGVKLVHVLPPVTVAAGALALAGADGEQVRRWLVRPVRWVDAALAVVLVAAGAYYVLRTGNEAGAVSELERALRGWLETGLSVRPRTKEFLIGYPALAAGLFMWSRGWAREWPLLWAGVMGAASIAPVSVTNTFAHLHTPLVITLQRELNGMALGLLAAALVWAVAGRLEAGARRRARLRAVAGGQQERSQRGLGVTP</sequence>
<evidence type="ECO:0000313" key="2">
    <source>
        <dbReference type="EMBL" id="WRP18000.1"/>
    </source>
</evidence>
<dbReference type="RefSeq" id="WP_324717271.1">
    <property type="nucleotide sequence ID" value="NZ_CP141615.1"/>
</dbReference>
<proteinExistence type="predicted"/>
<reference evidence="2 3" key="1">
    <citation type="journal article" date="2024" name="Front. Microbiol.">
        <title>Novel thermophilic genera Geochorda gen. nov. and Carboxydochorda gen. nov. from the deep terrestrial subsurface reveal the ecophysiological diversity in the class Limnochordia.</title>
        <authorList>
            <person name="Karnachuk O.V."/>
            <person name="Lukina A.P."/>
            <person name="Avakyan M.R."/>
            <person name="Kadnikov V.V."/>
            <person name="Begmatov S."/>
            <person name="Beletsky A.V."/>
            <person name="Vlasova K.G."/>
            <person name="Novikov A.A."/>
            <person name="Shcherbakova V.A."/>
            <person name="Mardanov A.V."/>
            <person name="Ravin N.V."/>
        </authorList>
    </citation>
    <scope>NUCLEOTIDE SEQUENCE [LARGE SCALE GENOMIC DNA]</scope>
    <source>
        <strain evidence="2 3">L945</strain>
    </source>
</reference>
<feature type="transmembrane region" description="Helical" evidence="1">
    <location>
        <begin position="479"/>
        <end position="500"/>
    </location>
</feature>
<feature type="transmembrane region" description="Helical" evidence="1">
    <location>
        <begin position="592"/>
        <end position="612"/>
    </location>
</feature>
<dbReference type="InterPro" id="IPR043748">
    <property type="entry name" value="DUF5693"/>
</dbReference>
<feature type="transmembrane region" description="Helical" evidence="1">
    <location>
        <begin position="409"/>
        <end position="431"/>
    </location>
</feature>
<evidence type="ECO:0000313" key="3">
    <source>
        <dbReference type="Proteomes" id="UP001332192"/>
    </source>
</evidence>
<keyword evidence="1" id="KW-1133">Transmembrane helix</keyword>
<dbReference type="EMBL" id="CP141615">
    <property type="protein sequence ID" value="WRP18000.1"/>
    <property type="molecule type" value="Genomic_DNA"/>
</dbReference>
<feature type="transmembrane region" description="Helical" evidence="1">
    <location>
        <begin position="366"/>
        <end position="388"/>
    </location>
</feature>